<dbReference type="STRING" id="556267.HWAG_00839"/>
<comment type="caution">
    <text evidence="1">The sequence shown here is derived from an EMBL/GenBank/DDBJ whole genome shotgun (WGS) entry which is preliminary data.</text>
</comment>
<evidence type="ECO:0000313" key="2">
    <source>
        <dbReference type="Proteomes" id="UP000233350"/>
    </source>
</evidence>
<dbReference type="AlphaFoldDB" id="A0A2N3PKP7"/>
<dbReference type="EMBL" id="MBPK01000008">
    <property type="protein sequence ID" value="PKT82190.1"/>
    <property type="molecule type" value="Genomic_DNA"/>
</dbReference>
<protein>
    <submittedName>
        <fullName evidence="1">Uncharacterized protein</fullName>
    </submittedName>
</protein>
<keyword evidence="2" id="KW-1185">Reference proteome</keyword>
<gene>
    <name evidence="1" type="ORF">BCM31_01940</name>
</gene>
<organism evidence="1 2">
    <name type="scientific">Helicobacter winghamensis</name>
    <dbReference type="NCBI Taxonomy" id="157268"/>
    <lineage>
        <taxon>Bacteria</taxon>
        <taxon>Pseudomonadati</taxon>
        <taxon>Campylobacterota</taxon>
        <taxon>Epsilonproteobacteria</taxon>
        <taxon>Campylobacterales</taxon>
        <taxon>Helicobacteraceae</taxon>
        <taxon>Helicobacter</taxon>
    </lineage>
</organism>
<accession>A0A2N3PKP7</accession>
<dbReference type="OrthoDB" id="5460665at2"/>
<dbReference type="RefSeq" id="WP_101312952.1">
    <property type="nucleotide sequence ID" value="NZ_CP063529.1"/>
</dbReference>
<reference evidence="1 2" key="1">
    <citation type="submission" date="2016-07" db="EMBL/GenBank/DDBJ databases">
        <title>Detection of Helicobacter winghamensis from caecal content of red fox (Vulpes vulpes).</title>
        <authorList>
            <person name="Zanoni R.G."/>
            <person name="Florio D."/>
            <person name="Caffara M."/>
            <person name="Renzi M."/>
            <person name="Parisi A."/>
            <person name="Pasquali F."/>
            <person name="Manfreda G."/>
        </authorList>
    </citation>
    <scope>NUCLEOTIDE SEQUENCE [LARGE SCALE GENOMIC DNA]</scope>
    <source>
        <strain evidence="1 2">295_13</strain>
    </source>
</reference>
<proteinExistence type="predicted"/>
<name>A0A2N3PKP7_9HELI</name>
<dbReference type="Proteomes" id="UP000233350">
    <property type="component" value="Unassembled WGS sequence"/>
</dbReference>
<sequence length="145" mass="17301">MVKKNRFWNNRLCNQIWKQWNFYYEQWLKAGGSLNTKGFIARTTYGYERVRYHLSYKLSYAIINNYKSFRGCLKLPFVLIAIVLKHKREAKFYECIIQKEPHLKLPPLSSYEDYKSAIREKQTFSYRLGSALIKACKTFHKGGIP</sequence>
<evidence type="ECO:0000313" key="1">
    <source>
        <dbReference type="EMBL" id="PKT82190.1"/>
    </source>
</evidence>